<accession>A0A4T0X4T9</accession>
<dbReference type="Proteomes" id="UP000307173">
    <property type="component" value="Unassembled WGS sequence"/>
</dbReference>
<sequence length="143" mass="16488">MVFYIGESTLETLPGTLTPPSAIYSPPPKLTDSCIQNSCTSTPLNFGKKWDKIERNVPLFNKQLTLKLEALAEKKWKKVTFDVDSLQKSKYRNNFSKKKVHRKEKKLYSIYCKLKSGEYKLINTIIAKTFHVTKRVNEGDLID</sequence>
<proteinExistence type="predicted"/>
<organism evidence="1 2">
    <name type="scientific">Pichia inconspicua</name>
    <dbReference type="NCBI Taxonomy" id="52247"/>
    <lineage>
        <taxon>Eukaryota</taxon>
        <taxon>Fungi</taxon>
        <taxon>Dikarya</taxon>
        <taxon>Ascomycota</taxon>
        <taxon>Saccharomycotina</taxon>
        <taxon>Pichiomycetes</taxon>
        <taxon>Pichiales</taxon>
        <taxon>Pichiaceae</taxon>
        <taxon>Pichia</taxon>
    </lineage>
</organism>
<dbReference type="EMBL" id="SELW01000142">
    <property type="protein sequence ID" value="TID30429.1"/>
    <property type="molecule type" value="Genomic_DNA"/>
</dbReference>
<protein>
    <submittedName>
        <fullName evidence="1">Uncharacterized protein</fullName>
    </submittedName>
</protein>
<name>A0A4T0X4T9_9ASCO</name>
<reference evidence="1 2" key="1">
    <citation type="journal article" date="2019" name="Front. Genet.">
        <title>Whole-Genome Sequencing of the Opportunistic Yeast Pathogen Candida inconspicua Uncovers Its Hybrid Origin.</title>
        <authorList>
            <person name="Mixao V."/>
            <person name="Hansen A.P."/>
            <person name="Saus E."/>
            <person name="Boekhout T."/>
            <person name="Lass-Florl C."/>
            <person name="Gabaldon T."/>
        </authorList>
    </citation>
    <scope>NUCLEOTIDE SEQUENCE [LARGE SCALE GENOMIC DNA]</scope>
    <source>
        <strain evidence="1 2">CBS 180</strain>
    </source>
</reference>
<comment type="caution">
    <text evidence="1">The sequence shown here is derived from an EMBL/GenBank/DDBJ whole genome shotgun (WGS) entry which is preliminary data.</text>
</comment>
<keyword evidence="2" id="KW-1185">Reference proteome</keyword>
<dbReference type="AlphaFoldDB" id="A0A4T0X4T9"/>
<evidence type="ECO:0000313" key="1">
    <source>
        <dbReference type="EMBL" id="TID30429.1"/>
    </source>
</evidence>
<evidence type="ECO:0000313" key="2">
    <source>
        <dbReference type="Proteomes" id="UP000307173"/>
    </source>
</evidence>
<gene>
    <name evidence="1" type="ORF">CANINC_000940</name>
</gene>